<dbReference type="EMBL" id="CP023434">
    <property type="protein sequence ID" value="AXY26228.1"/>
    <property type="molecule type" value="Genomic_DNA"/>
</dbReference>
<keyword evidence="2" id="KW-1133">Transmembrane helix</keyword>
<dbReference type="Pfam" id="PF02517">
    <property type="entry name" value="Rce1-like"/>
    <property type="match status" value="1"/>
</dbReference>
<proteinExistence type="inferred from homology"/>
<dbReference type="GO" id="GO:0008237">
    <property type="term" value="F:metallopeptidase activity"/>
    <property type="evidence" value="ECO:0007669"/>
    <property type="project" value="UniProtKB-KW"/>
</dbReference>
<organism evidence="4 5">
    <name type="scientific">Suicoccus acidiformans</name>
    <dbReference type="NCBI Taxonomy" id="2036206"/>
    <lineage>
        <taxon>Bacteria</taxon>
        <taxon>Bacillati</taxon>
        <taxon>Bacillota</taxon>
        <taxon>Bacilli</taxon>
        <taxon>Lactobacillales</taxon>
        <taxon>Aerococcaceae</taxon>
        <taxon>Suicoccus</taxon>
    </lineage>
</organism>
<dbReference type="KEGG" id="abae:CL176_09590"/>
<dbReference type="OrthoDB" id="5486437at2"/>
<feature type="transmembrane region" description="Helical" evidence="2">
    <location>
        <begin position="132"/>
        <end position="153"/>
    </location>
</feature>
<feature type="transmembrane region" description="Helical" evidence="2">
    <location>
        <begin position="99"/>
        <end position="120"/>
    </location>
</feature>
<evidence type="ECO:0000313" key="5">
    <source>
        <dbReference type="Proteomes" id="UP000263232"/>
    </source>
</evidence>
<dbReference type="PANTHER" id="PTHR39430">
    <property type="entry name" value="MEMBRANE-ASSOCIATED PROTEASE-RELATED"/>
    <property type="match status" value="1"/>
</dbReference>
<dbReference type="Proteomes" id="UP000263232">
    <property type="component" value="Chromosome"/>
</dbReference>
<feature type="domain" description="CAAX prenyl protease 2/Lysostaphin resistance protein A-like" evidence="3">
    <location>
        <begin position="97"/>
        <end position="196"/>
    </location>
</feature>
<reference evidence="4 5" key="1">
    <citation type="submission" date="2017-09" db="EMBL/GenBank/DDBJ databases">
        <title>Complete genome sequence of Oxytococcus suis strain ZY16052.</title>
        <authorList>
            <person name="Li F."/>
        </authorList>
    </citation>
    <scope>NUCLEOTIDE SEQUENCE [LARGE SCALE GENOMIC DNA]</scope>
    <source>
        <strain evidence="4 5">ZY16052</strain>
    </source>
</reference>
<sequence length="241" mass="26977">MKKHYIVLLLYNTIMAIGLFVCNYFWNTPYTSDNFSRKFLVFMTLLAILALYHGLKHKSELTLSNKSKASYIPSMILFVPVVGFGIYSMITGFSPTLTFLILVIDTALIGIAEEGMYRVILLGSMVRKMHPVLALVLSSLLFCLLHVLNLIGGLSVSEVISQLGSTFVMGMFLGAMYLETKKPIFPVIFHSLWDYIILSGSLETLSFMPIALVGTYAAELLITLIIVIKLIKKKNQFRIDG</sequence>
<dbReference type="RefSeq" id="WP_118991123.1">
    <property type="nucleotide sequence ID" value="NZ_CP023434.1"/>
</dbReference>
<keyword evidence="5" id="KW-1185">Reference proteome</keyword>
<gene>
    <name evidence="4" type="ORF">CL176_09590</name>
</gene>
<comment type="similarity">
    <text evidence="1">Belongs to the UPF0177 family.</text>
</comment>
<dbReference type="GO" id="GO:0080120">
    <property type="term" value="P:CAAX-box protein maturation"/>
    <property type="evidence" value="ECO:0007669"/>
    <property type="project" value="UniProtKB-ARBA"/>
</dbReference>
<evidence type="ECO:0000259" key="3">
    <source>
        <dbReference type="Pfam" id="PF02517"/>
    </source>
</evidence>
<feature type="transmembrane region" description="Helical" evidence="2">
    <location>
        <begin position="208"/>
        <end position="231"/>
    </location>
</feature>
<feature type="transmembrane region" description="Helical" evidence="2">
    <location>
        <begin position="75"/>
        <end position="93"/>
    </location>
</feature>
<feature type="transmembrane region" description="Helical" evidence="2">
    <location>
        <begin position="159"/>
        <end position="177"/>
    </location>
</feature>
<accession>A0A347WMC1</accession>
<keyword evidence="2" id="KW-0812">Transmembrane</keyword>
<dbReference type="GO" id="GO:0006508">
    <property type="term" value="P:proteolysis"/>
    <property type="evidence" value="ECO:0007669"/>
    <property type="project" value="UniProtKB-KW"/>
</dbReference>
<feature type="transmembrane region" description="Helical" evidence="2">
    <location>
        <begin position="184"/>
        <end position="202"/>
    </location>
</feature>
<evidence type="ECO:0000313" key="4">
    <source>
        <dbReference type="EMBL" id="AXY26228.1"/>
    </source>
</evidence>
<feature type="transmembrane region" description="Helical" evidence="2">
    <location>
        <begin position="7"/>
        <end position="26"/>
    </location>
</feature>
<protein>
    <submittedName>
        <fullName evidence="4">CPBP family intramembrane metalloprotease</fullName>
    </submittedName>
</protein>
<dbReference type="GO" id="GO:0004175">
    <property type="term" value="F:endopeptidase activity"/>
    <property type="evidence" value="ECO:0007669"/>
    <property type="project" value="UniProtKB-ARBA"/>
</dbReference>
<keyword evidence="4" id="KW-0645">Protease</keyword>
<dbReference type="PANTHER" id="PTHR39430:SF1">
    <property type="entry name" value="PROTEASE"/>
    <property type="match status" value="1"/>
</dbReference>
<keyword evidence="2" id="KW-0472">Membrane</keyword>
<feature type="transmembrane region" description="Helical" evidence="2">
    <location>
        <begin position="38"/>
        <end position="55"/>
    </location>
</feature>
<dbReference type="AlphaFoldDB" id="A0A347WMC1"/>
<dbReference type="InterPro" id="IPR003675">
    <property type="entry name" value="Rce1/LyrA-like_dom"/>
</dbReference>
<evidence type="ECO:0000256" key="2">
    <source>
        <dbReference type="SAM" id="Phobius"/>
    </source>
</evidence>
<evidence type="ECO:0000256" key="1">
    <source>
        <dbReference type="ARBA" id="ARBA00009067"/>
    </source>
</evidence>
<keyword evidence="4" id="KW-0482">Metalloprotease</keyword>
<keyword evidence="4" id="KW-0378">Hydrolase</keyword>
<name>A0A347WMC1_9LACT</name>